<proteinExistence type="predicted"/>
<dbReference type="EnsemblPlants" id="OMERI11G11250.1">
    <property type="protein sequence ID" value="OMERI11G11250.1"/>
    <property type="gene ID" value="OMERI11G11250"/>
</dbReference>
<name>A0A0E0F5Q8_9ORYZ</name>
<protein>
    <recommendedName>
        <fullName evidence="6">NB-ARC domain-containing protein</fullName>
    </recommendedName>
</protein>
<accession>A0A0E0F5Q8</accession>
<reference evidence="4" key="2">
    <citation type="submission" date="2018-05" db="EMBL/GenBank/DDBJ databases">
        <title>OmerRS3 (Oryza meridionalis Reference Sequence Version 3).</title>
        <authorList>
            <person name="Zhang J."/>
            <person name="Kudrna D."/>
            <person name="Lee S."/>
            <person name="Talag J."/>
            <person name="Welchert J."/>
            <person name="Wing R.A."/>
        </authorList>
    </citation>
    <scope>NUCLEOTIDE SEQUENCE [LARGE SCALE GENOMIC DNA]</scope>
    <source>
        <strain evidence="4">cv. OR44</strain>
    </source>
</reference>
<dbReference type="STRING" id="40149.A0A0E0F5Q8"/>
<sequence>MSTSAIEGGIEKGEREGEEMRWSGRGKGREAVLEKREKISSDALEMKLGGYNQTDERRRLAHRLSPTSSYVYWNVGAITRLAVEAISEGWGPFDPVIKVQLMKPPPPEEEGEIHESFVMSLEQKLAAAVAEQLGLLNDDQEYRERKEAHEEARYFSWGSMDSYGTWPDYVHLQSRINAILSNKKYLLVVENLYALMDERNLTDFVKIPPPSWTLSRWLISTVSQQVCDESKSSARDCLYGPFDDDDIMVLILSSLHQSAKDISKAIVGHDDQEKHWHRAVLRCCKPRAVQAADIRIKGHHANDIYQVGHAILQAFSEYSLLKLPFSPASEASKATETAAHFLIYHHLVASQLIEHEIFHEEEEEVGLKNKRWIRMTSKQQGMENQAWHLSTQLLGKEESNDPTTFILRHFLHTSTLLNLIDNILPKLPCLRVLDLSYTQLESLPPTVWCLSNLILLSLRGCRAIKSLHSVSNSGGSHPENEKHRMMNNLLYLDLTLLSINIFPNDFFQGMTKLEELMLAGCSSLVELPCSISALSSLLTLEVTGTKLTSLPSSMFAGMQKLQSLKLIDNKLLNSIPMSILEAHGLKELHIQGWHSRMQEEIKLDGHPTLNSFSLINAPHIKRLSLQGCRKLECVDVRDLGTLEDLDLSATAIKELPANIPNLPQLRRLILMGFPNQSRFPWHKLQRFPNVFCLDHYAEGHDNHYDNQVARVYVKDSRLFYSFSESTKELVQEGEFLQSFYVQIAPSTVNIRKLEDEEDKLTSMLQELAHKRSPYGDVYHRCMALEFSVMYMARSAIHQTARHVHMSTIDKYPHGLKYLLEVAKSIYVINDSFVDCLTNLSNLDELEECKLHFCHRMKHVFETTYHMWRDLPNSWDSQHKSAWASRLKSAWASQLKSLIHFYIPAYTNWAIEAIGFTSLNHLHLEYCPRLESIMPRNCALPRLTTLNILFCYNISTIFFKDHEKGAINVECPSLQRMRLQELPLLKHLYDGDDIVLSAPTWKELHVRGCWSLQHLPRLSQEDLNQAVQVSGERAWWEKLIWDDDSSLTHRSYYNCKFPLPYASSNERATVTSYLR</sequence>
<dbReference type="HOGENOM" id="CLU_014610_0_0_1"/>
<dbReference type="SUPFAM" id="SSF52058">
    <property type="entry name" value="L domain-like"/>
    <property type="match status" value="1"/>
</dbReference>
<dbReference type="SMART" id="SM00369">
    <property type="entry name" value="LRR_TYP"/>
    <property type="match status" value="4"/>
</dbReference>
<feature type="region of interest" description="Disordered" evidence="3">
    <location>
        <begin position="1"/>
        <end position="29"/>
    </location>
</feature>
<evidence type="ECO:0000313" key="5">
    <source>
        <dbReference type="Proteomes" id="UP000008021"/>
    </source>
</evidence>
<dbReference type="InterPro" id="IPR003591">
    <property type="entry name" value="Leu-rich_rpt_typical-subtyp"/>
</dbReference>
<dbReference type="PANTHER" id="PTHR33463:SF28">
    <property type="entry name" value="VTA1_CALLOSE SYNTHASE N-TERMINAL DOMAIN-CONTAINING PROTEIN"/>
    <property type="match status" value="1"/>
</dbReference>
<dbReference type="Gramene" id="OMERI11G11250.1">
    <property type="protein sequence ID" value="OMERI11G11250.1"/>
    <property type="gene ID" value="OMERI11G11250"/>
</dbReference>
<evidence type="ECO:0000256" key="3">
    <source>
        <dbReference type="SAM" id="MobiDB-lite"/>
    </source>
</evidence>
<keyword evidence="2" id="KW-0677">Repeat</keyword>
<evidence type="ECO:0008006" key="6">
    <source>
        <dbReference type="Google" id="ProtNLM"/>
    </source>
</evidence>
<reference evidence="4" key="1">
    <citation type="submission" date="2015-04" db="UniProtKB">
        <authorList>
            <consortium name="EnsemblPlants"/>
        </authorList>
    </citation>
    <scope>IDENTIFICATION</scope>
</reference>
<dbReference type="Gene3D" id="3.80.10.10">
    <property type="entry name" value="Ribonuclease Inhibitor"/>
    <property type="match status" value="3"/>
</dbReference>
<keyword evidence="5" id="KW-1185">Reference proteome</keyword>
<feature type="compositionally biased region" description="Basic and acidic residues" evidence="3">
    <location>
        <begin position="9"/>
        <end position="29"/>
    </location>
</feature>
<organism evidence="4">
    <name type="scientific">Oryza meridionalis</name>
    <dbReference type="NCBI Taxonomy" id="40149"/>
    <lineage>
        <taxon>Eukaryota</taxon>
        <taxon>Viridiplantae</taxon>
        <taxon>Streptophyta</taxon>
        <taxon>Embryophyta</taxon>
        <taxon>Tracheophyta</taxon>
        <taxon>Spermatophyta</taxon>
        <taxon>Magnoliopsida</taxon>
        <taxon>Liliopsida</taxon>
        <taxon>Poales</taxon>
        <taxon>Poaceae</taxon>
        <taxon>BOP clade</taxon>
        <taxon>Oryzoideae</taxon>
        <taxon>Oryzeae</taxon>
        <taxon>Oryzinae</taxon>
        <taxon>Oryza</taxon>
    </lineage>
</organism>
<dbReference type="AlphaFoldDB" id="A0A0E0F5Q8"/>
<dbReference type="InterPro" id="IPR050905">
    <property type="entry name" value="Plant_NBS-LRR"/>
</dbReference>
<keyword evidence="1" id="KW-0433">Leucine-rich repeat</keyword>
<evidence type="ECO:0000256" key="2">
    <source>
        <dbReference type="ARBA" id="ARBA00022737"/>
    </source>
</evidence>
<dbReference type="Proteomes" id="UP000008021">
    <property type="component" value="Chromosome 11"/>
</dbReference>
<dbReference type="InterPro" id="IPR032675">
    <property type="entry name" value="LRR_dom_sf"/>
</dbReference>
<evidence type="ECO:0000256" key="1">
    <source>
        <dbReference type="ARBA" id="ARBA00022614"/>
    </source>
</evidence>
<dbReference type="eggNOG" id="ENOG502RAVK">
    <property type="taxonomic scope" value="Eukaryota"/>
</dbReference>
<evidence type="ECO:0000313" key="4">
    <source>
        <dbReference type="EnsemblPlants" id="OMERI11G11250.1"/>
    </source>
</evidence>
<dbReference type="PANTHER" id="PTHR33463">
    <property type="entry name" value="NB-ARC DOMAIN-CONTAINING PROTEIN-RELATED"/>
    <property type="match status" value="1"/>
</dbReference>